<dbReference type="AlphaFoldDB" id="A0AA35LY57"/>
<evidence type="ECO:0000313" key="1">
    <source>
        <dbReference type="EMBL" id="CAI6085921.1"/>
    </source>
</evidence>
<keyword evidence="2" id="KW-1185">Reference proteome</keyword>
<reference evidence="1" key="1">
    <citation type="submission" date="2023-01" db="EMBL/GenBank/DDBJ databases">
        <authorList>
            <person name="Piombo E."/>
        </authorList>
    </citation>
    <scope>NUCLEOTIDE SEQUENCE</scope>
</reference>
<dbReference type="Proteomes" id="UP001160390">
    <property type="component" value="Unassembled WGS sequence"/>
</dbReference>
<gene>
    <name evidence="1" type="ORF">CCHLO57077_00016052</name>
</gene>
<feature type="non-terminal residue" evidence="1">
    <location>
        <position position="1"/>
    </location>
</feature>
<evidence type="ECO:0000313" key="2">
    <source>
        <dbReference type="Proteomes" id="UP001160390"/>
    </source>
</evidence>
<comment type="caution">
    <text evidence="1">The sequence shown here is derived from an EMBL/GenBank/DDBJ whole genome shotgun (WGS) entry which is preliminary data.</text>
</comment>
<dbReference type="EMBL" id="CABFNP030000771">
    <property type="protein sequence ID" value="CAI6085921.1"/>
    <property type="molecule type" value="Genomic_DNA"/>
</dbReference>
<name>A0AA35LY57_9HYPO</name>
<protein>
    <submittedName>
        <fullName evidence="1">Uncharacterized protein</fullName>
    </submittedName>
</protein>
<accession>A0AA35LY57</accession>
<organism evidence="1 2">
    <name type="scientific">Clonostachys chloroleuca</name>
    <dbReference type="NCBI Taxonomy" id="1926264"/>
    <lineage>
        <taxon>Eukaryota</taxon>
        <taxon>Fungi</taxon>
        <taxon>Dikarya</taxon>
        <taxon>Ascomycota</taxon>
        <taxon>Pezizomycotina</taxon>
        <taxon>Sordariomycetes</taxon>
        <taxon>Hypocreomycetidae</taxon>
        <taxon>Hypocreales</taxon>
        <taxon>Bionectriaceae</taxon>
        <taxon>Clonostachys</taxon>
    </lineage>
</organism>
<feature type="non-terminal residue" evidence="1">
    <location>
        <position position="165"/>
    </location>
</feature>
<proteinExistence type="predicted"/>
<sequence length="165" mass="18920">RRDWHVTQFLGISRYKYCQKGWEITPDRLNETNFDLSIEGRLRVNIRGFTFRPYIQENSAKDLSWEASLPGLSGKRHFDFSPNKVNPGATAFIQEEQLTGPLMHMLGAWTKKNPQMAFWDIFNIALKKEVKTSTTQIPEFRDTPKGSQACYTPTLASGLDDTSVM</sequence>